<feature type="transmembrane region" description="Helical" evidence="9">
    <location>
        <begin position="291"/>
        <end position="312"/>
    </location>
</feature>
<evidence type="ECO:0000256" key="1">
    <source>
        <dbReference type="ARBA" id="ARBA00002791"/>
    </source>
</evidence>
<evidence type="ECO:0000256" key="10">
    <source>
        <dbReference type="SAM" id="SignalP"/>
    </source>
</evidence>
<dbReference type="STRING" id="2025994.A0A2T3AHJ4"/>
<keyword evidence="8 9" id="KW-0472">Membrane</keyword>
<evidence type="ECO:0000256" key="7">
    <source>
        <dbReference type="ARBA" id="ARBA00022989"/>
    </source>
</evidence>
<keyword evidence="6" id="KW-0256">Endoplasmic reticulum</keyword>
<feature type="chain" id="PRO_5015467749" description="Oligosaccharyl transferase subunit" evidence="10">
    <location>
        <begin position="19"/>
        <end position="327"/>
    </location>
</feature>
<evidence type="ECO:0000256" key="9">
    <source>
        <dbReference type="SAM" id="Phobius"/>
    </source>
</evidence>
<dbReference type="InterPro" id="IPR036249">
    <property type="entry name" value="Thioredoxin-like_sf"/>
</dbReference>
<keyword evidence="4 9" id="KW-0812">Transmembrane</keyword>
<sequence>MLWSSVLPVALLFAGSLASEVSKTFTKYHTKALASSPVKFDDAAYKEVTALPRDYSFAVLLTATDPRFGCQMCREFGPEWDLLGSSWTKGDKAGDSKIIFGTLDFNDGRDTFMSLGLQTAPVLLFFQPSVGEFAVTELDPLRFDFNSGKPSAESVRDWIVRHTPGRVHPSFSRPTDYFSAIISLVIVTFVATLTYTMWSFINQYLFHRKVVMVACLGYMLFHTGGAMFNSIRNTPYVGQDGNGRISYIAGGFQSQYGLESQIISGLYGALALTAIYLGDRIPRYTDSKVQTLAILITGFLMLVLYSFLLSIFRVKNGGYPFSLPPFL</sequence>
<evidence type="ECO:0000256" key="8">
    <source>
        <dbReference type="ARBA" id="ARBA00023136"/>
    </source>
</evidence>
<dbReference type="FunFam" id="3.40.30.10:FF:000302">
    <property type="entry name" value="Oligosaccharyl transferase subunit (Gamma), putative"/>
    <property type="match status" value="1"/>
</dbReference>
<evidence type="ECO:0000313" key="11">
    <source>
        <dbReference type="EMBL" id="PSR97672.1"/>
    </source>
</evidence>
<dbReference type="OrthoDB" id="67566at2759"/>
<accession>A0A2T3AHJ4</accession>
<dbReference type="Gene3D" id="3.40.30.10">
    <property type="entry name" value="Glutaredoxin"/>
    <property type="match status" value="1"/>
</dbReference>
<comment type="similarity">
    <text evidence="3">Belongs to the OST3/OST6 family.</text>
</comment>
<evidence type="ECO:0000313" key="12">
    <source>
        <dbReference type="Proteomes" id="UP000241462"/>
    </source>
</evidence>
<gene>
    <name evidence="11" type="ORF">BD289DRAFT_83252</name>
</gene>
<organism evidence="11 12">
    <name type="scientific">Coniella lustricola</name>
    <dbReference type="NCBI Taxonomy" id="2025994"/>
    <lineage>
        <taxon>Eukaryota</taxon>
        <taxon>Fungi</taxon>
        <taxon>Dikarya</taxon>
        <taxon>Ascomycota</taxon>
        <taxon>Pezizomycotina</taxon>
        <taxon>Sordariomycetes</taxon>
        <taxon>Sordariomycetidae</taxon>
        <taxon>Diaporthales</taxon>
        <taxon>Schizoparmaceae</taxon>
        <taxon>Coniella</taxon>
    </lineage>
</organism>
<keyword evidence="7 9" id="KW-1133">Transmembrane helix</keyword>
<evidence type="ECO:0000256" key="4">
    <source>
        <dbReference type="ARBA" id="ARBA00022692"/>
    </source>
</evidence>
<comment type="subcellular location">
    <subcellularLocation>
        <location evidence="2">Endoplasmic reticulum membrane</location>
        <topology evidence="2">Multi-pass membrane protein</topology>
    </subcellularLocation>
</comment>
<protein>
    <recommendedName>
        <fullName evidence="13">Oligosaccharyl transferase subunit</fullName>
    </recommendedName>
</protein>
<keyword evidence="5 10" id="KW-0732">Signal</keyword>
<dbReference type="SUPFAM" id="SSF52833">
    <property type="entry name" value="Thioredoxin-like"/>
    <property type="match status" value="1"/>
</dbReference>
<comment type="function">
    <text evidence="1">Subunit of the oligosaccharyl transferase (OST) complex that catalyzes the initial transfer of a defined glycan (Glc(3)Man(9)GlcNAc(2) in eukaryotes) from the lipid carrier dolichol-pyrophosphate to an asparagine residue within an Asn-X-Ser/Thr consensus motif in nascent polypeptide chains, the first step in protein N-glycosylation. N-glycosylation occurs cotranslationally and the complex associates with the Sec61 complex at the channel-forming translocon complex that mediates protein translocation across the endoplasmic reticulum (ER). All subunits are required for a maximal enzyme activity.</text>
</comment>
<evidence type="ECO:0008006" key="13">
    <source>
        <dbReference type="Google" id="ProtNLM"/>
    </source>
</evidence>
<feature type="transmembrane region" description="Helical" evidence="9">
    <location>
        <begin position="177"/>
        <end position="198"/>
    </location>
</feature>
<dbReference type="EMBL" id="KZ678389">
    <property type="protein sequence ID" value="PSR97672.1"/>
    <property type="molecule type" value="Genomic_DNA"/>
</dbReference>
<dbReference type="Proteomes" id="UP000241462">
    <property type="component" value="Unassembled WGS sequence"/>
</dbReference>
<evidence type="ECO:0000256" key="3">
    <source>
        <dbReference type="ARBA" id="ARBA00009561"/>
    </source>
</evidence>
<dbReference type="FunCoup" id="A0A2T3AHJ4">
    <property type="interactions" value="233"/>
</dbReference>
<dbReference type="GO" id="GO:0008250">
    <property type="term" value="C:oligosaccharyltransferase complex"/>
    <property type="evidence" value="ECO:0007669"/>
    <property type="project" value="TreeGrafter"/>
</dbReference>
<feature type="transmembrane region" description="Helical" evidence="9">
    <location>
        <begin position="210"/>
        <end position="228"/>
    </location>
</feature>
<dbReference type="InterPro" id="IPR021149">
    <property type="entry name" value="OligosaccharylTrfase_OST3/OST6"/>
</dbReference>
<dbReference type="InParanoid" id="A0A2T3AHJ4"/>
<dbReference type="GO" id="GO:0018279">
    <property type="term" value="P:protein N-linked glycosylation via asparagine"/>
    <property type="evidence" value="ECO:0007669"/>
    <property type="project" value="TreeGrafter"/>
</dbReference>
<proteinExistence type="inferred from homology"/>
<reference evidence="11 12" key="1">
    <citation type="journal article" date="2018" name="Mycol. Prog.">
        <title>Coniella lustricola, a new species from submerged detritus.</title>
        <authorList>
            <person name="Raudabaugh D.B."/>
            <person name="Iturriaga T."/>
            <person name="Carver A."/>
            <person name="Mondo S."/>
            <person name="Pangilinan J."/>
            <person name="Lipzen A."/>
            <person name="He G."/>
            <person name="Amirebrahimi M."/>
            <person name="Grigoriev I.V."/>
            <person name="Miller A.N."/>
        </authorList>
    </citation>
    <scope>NUCLEOTIDE SEQUENCE [LARGE SCALE GENOMIC DNA]</scope>
    <source>
        <strain evidence="11 12">B22-T-1</strain>
    </source>
</reference>
<feature type="transmembrane region" description="Helical" evidence="9">
    <location>
        <begin position="262"/>
        <end position="279"/>
    </location>
</feature>
<evidence type="ECO:0000256" key="5">
    <source>
        <dbReference type="ARBA" id="ARBA00022729"/>
    </source>
</evidence>
<dbReference type="PANTHER" id="PTHR12692:SF0">
    <property type="entry name" value="GH11935P"/>
    <property type="match status" value="1"/>
</dbReference>
<dbReference type="Pfam" id="PF04756">
    <property type="entry name" value="OST3_OST6"/>
    <property type="match status" value="1"/>
</dbReference>
<feature type="signal peptide" evidence="10">
    <location>
        <begin position="1"/>
        <end position="18"/>
    </location>
</feature>
<dbReference type="PANTHER" id="PTHR12692">
    <property type="entry name" value="DOLICHYL-DIPHOSPHOOLIGOSACCHARIDE--PROTEIN GLYCOSYLTRANSFERASE-RELATED"/>
    <property type="match status" value="1"/>
</dbReference>
<evidence type="ECO:0000256" key="6">
    <source>
        <dbReference type="ARBA" id="ARBA00022824"/>
    </source>
</evidence>
<evidence type="ECO:0000256" key="2">
    <source>
        <dbReference type="ARBA" id="ARBA00004477"/>
    </source>
</evidence>
<name>A0A2T3AHJ4_9PEZI</name>
<dbReference type="AlphaFoldDB" id="A0A2T3AHJ4"/>
<keyword evidence="12" id="KW-1185">Reference proteome</keyword>